<organism evidence="2 3">
    <name type="scientific">Nannocystis pusilla</name>
    <dbReference type="NCBI Taxonomy" id="889268"/>
    <lineage>
        <taxon>Bacteria</taxon>
        <taxon>Pseudomonadati</taxon>
        <taxon>Myxococcota</taxon>
        <taxon>Polyangia</taxon>
        <taxon>Nannocystales</taxon>
        <taxon>Nannocystaceae</taxon>
        <taxon>Nannocystis</taxon>
    </lineage>
</organism>
<name>A0ABS7TJJ1_9BACT</name>
<proteinExistence type="predicted"/>
<sequence>MPGERWQRLFEREPALFAAGLRVTSIAAALWLSLEVDLRWASLPKGAVVSAAGLVVPSAWWSAPALLWSGRALLWGGAVIWLFGHARKVRCAAGWATALGMLTLGSLYWEDLPWFRHKFVPPLWLLVLLAAAEHAPARPGQAPRWVREGAVFVLACFYAGAGLHKLLASGWRWADGTALQLWLWRLGDGDSLVRAWAIADARVAAALAATALLLELAAVLLVPLPRVRPWLAIGLVGLHVGIDQILHIDFRPMIALVLVVLMPWPECWQRLRRGAATAARSARRCSASADGRVEKDARKDI</sequence>
<evidence type="ECO:0000256" key="1">
    <source>
        <dbReference type="SAM" id="Phobius"/>
    </source>
</evidence>
<keyword evidence="1" id="KW-1133">Transmembrane helix</keyword>
<reference evidence="2" key="1">
    <citation type="submission" date="2021-08" db="EMBL/GenBank/DDBJ databases">
        <authorList>
            <person name="Stevens D.C."/>
        </authorList>
    </citation>
    <scope>NUCLEOTIDE SEQUENCE</scope>
    <source>
        <strain evidence="2">DSM 53165</strain>
    </source>
</reference>
<feature type="transmembrane region" description="Helical" evidence="1">
    <location>
        <begin position="203"/>
        <end position="224"/>
    </location>
</feature>
<feature type="transmembrane region" description="Helical" evidence="1">
    <location>
        <begin position="91"/>
        <end position="109"/>
    </location>
</feature>
<keyword evidence="1" id="KW-0472">Membrane</keyword>
<dbReference type="RefSeq" id="WP_224190129.1">
    <property type="nucleotide sequence ID" value="NZ_JAIRAU010000001.1"/>
</dbReference>
<feature type="transmembrane region" description="Helical" evidence="1">
    <location>
        <begin position="15"/>
        <end position="34"/>
    </location>
</feature>
<evidence type="ECO:0000313" key="3">
    <source>
        <dbReference type="Proteomes" id="UP001139031"/>
    </source>
</evidence>
<dbReference type="Proteomes" id="UP001139031">
    <property type="component" value="Unassembled WGS sequence"/>
</dbReference>
<keyword evidence="3" id="KW-1185">Reference proteome</keyword>
<comment type="caution">
    <text evidence="2">The sequence shown here is derived from an EMBL/GenBank/DDBJ whole genome shotgun (WGS) entry which is preliminary data.</text>
</comment>
<keyword evidence="1" id="KW-0812">Transmembrane</keyword>
<feature type="transmembrane region" description="Helical" evidence="1">
    <location>
        <begin position="244"/>
        <end position="264"/>
    </location>
</feature>
<feature type="transmembrane region" description="Helical" evidence="1">
    <location>
        <begin position="65"/>
        <end position="84"/>
    </location>
</feature>
<evidence type="ECO:0000313" key="2">
    <source>
        <dbReference type="EMBL" id="MBZ5708379.1"/>
    </source>
</evidence>
<gene>
    <name evidence="2" type="ORF">K7C98_03860</name>
</gene>
<protein>
    <recommendedName>
        <fullName evidence="4">HTTM domain-containing protein</fullName>
    </recommendedName>
</protein>
<accession>A0ABS7TJJ1</accession>
<dbReference type="EMBL" id="JAIRAU010000001">
    <property type="protein sequence ID" value="MBZ5708379.1"/>
    <property type="molecule type" value="Genomic_DNA"/>
</dbReference>
<evidence type="ECO:0008006" key="4">
    <source>
        <dbReference type="Google" id="ProtNLM"/>
    </source>
</evidence>